<dbReference type="RefSeq" id="WP_379107178.1">
    <property type="nucleotide sequence ID" value="NZ_JBHUGZ010000032.1"/>
</dbReference>
<feature type="transmembrane region" description="Helical" evidence="1">
    <location>
        <begin position="49"/>
        <end position="68"/>
    </location>
</feature>
<accession>A0ABW4UQ20</accession>
<evidence type="ECO:0000256" key="1">
    <source>
        <dbReference type="SAM" id="Phobius"/>
    </source>
</evidence>
<proteinExistence type="predicted"/>
<feature type="transmembrane region" description="Helical" evidence="1">
    <location>
        <begin position="20"/>
        <end position="43"/>
    </location>
</feature>
<keyword evidence="3" id="KW-1185">Reference proteome</keyword>
<comment type="caution">
    <text evidence="2">The sequence shown here is derived from an EMBL/GenBank/DDBJ whole genome shotgun (WGS) entry which is preliminary data.</text>
</comment>
<dbReference type="Proteomes" id="UP001597405">
    <property type="component" value="Unassembled WGS sequence"/>
</dbReference>
<name>A0ABW4UQ20_9HYPH</name>
<keyword evidence="1" id="KW-0812">Transmembrane</keyword>
<gene>
    <name evidence="2" type="ORF">ACFSOZ_38655</name>
</gene>
<evidence type="ECO:0000313" key="3">
    <source>
        <dbReference type="Proteomes" id="UP001597405"/>
    </source>
</evidence>
<sequence>MSANQQSPWERLDAAATDRLIERLLMGVGLAGIVAVVAVAVWLYSGVGFGHWFGYVVAVLVAAGLASIRIGGDRHRPFGDSAGSVPLWRAGVDWRLDFYRPVLVGQTVARNANFGC</sequence>
<dbReference type="EMBL" id="JBHUGZ010000032">
    <property type="protein sequence ID" value="MFD1988345.1"/>
    <property type="molecule type" value="Genomic_DNA"/>
</dbReference>
<evidence type="ECO:0000313" key="2">
    <source>
        <dbReference type="EMBL" id="MFD1988345.1"/>
    </source>
</evidence>
<keyword evidence="1" id="KW-1133">Transmembrane helix</keyword>
<keyword evidence="1" id="KW-0472">Membrane</keyword>
<protein>
    <submittedName>
        <fullName evidence="2">Uncharacterized protein</fullName>
    </submittedName>
</protein>
<reference evidence="3" key="1">
    <citation type="journal article" date="2019" name="Int. J. Syst. Evol. Microbiol.">
        <title>The Global Catalogue of Microorganisms (GCM) 10K type strain sequencing project: providing services to taxonomists for standard genome sequencing and annotation.</title>
        <authorList>
            <consortium name="The Broad Institute Genomics Platform"/>
            <consortium name="The Broad Institute Genome Sequencing Center for Infectious Disease"/>
            <person name="Wu L."/>
            <person name="Ma J."/>
        </authorList>
    </citation>
    <scope>NUCLEOTIDE SEQUENCE [LARGE SCALE GENOMIC DNA]</scope>
    <source>
        <strain evidence="3">CGMCC 1.16225</strain>
    </source>
</reference>
<organism evidence="2 3">
    <name type="scientific">Mesorhizobium newzealandense</name>
    <dbReference type="NCBI Taxonomy" id="1300302"/>
    <lineage>
        <taxon>Bacteria</taxon>
        <taxon>Pseudomonadati</taxon>
        <taxon>Pseudomonadota</taxon>
        <taxon>Alphaproteobacteria</taxon>
        <taxon>Hyphomicrobiales</taxon>
        <taxon>Phyllobacteriaceae</taxon>
        <taxon>Mesorhizobium</taxon>
    </lineage>
</organism>